<feature type="coiled-coil region" evidence="4">
    <location>
        <begin position="143"/>
        <end position="187"/>
    </location>
</feature>
<feature type="domain" description="V-SNARE coiled-coil homology" evidence="7">
    <location>
        <begin position="138"/>
        <end position="198"/>
    </location>
</feature>
<feature type="compositionally biased region" description="Low complexity" evidence="5">
    <location>
        <begin position="230"/>
        <end position="244"/>
    </location>
</feature>
<dbReference type="InterPro" id="IPR042166">
    <property type="entry name" value="Vamp5"/>
</dbReference>
<keyword evidence="3 4" id="KW-0175">Coiled coil</keyword>
<dbReference type="PRINTS" id="PR00219">
    <property type="entry name" value="SYNAPTOBREVN"/>
</dbReference>
<comment type="similarity">
    <text evidence="1">Belongs to the synaptobrevin family.</text>
</comment>
<comment type="subcellular location">
    <subcellularLocation>
        <location evidence="2">Endomembrane system</location>
        <topology evidence="2">Single-pass type IV membrane protein</topology>
    </subcellularLocation>
</comment>
<dbReference type="AlphaFoldDB" id="A0A7K7G5S2"/>
<keyword evidence="6" id="KW-0472">Membrane</keyword>
<dbReference type="EMBL" id="VZSK01000175">
    <property type="protein sequence ID" value="NWY64930.1"/>
    <property type="molecule type" value="Genomic_DNA"/>
</dbReference>
<keyword evidence="9" id="KW-1185">Reference proteome</keyword>
<evidence type="ECO:0000313" key="9">
    <source>
        <dbReference type="Proteomes" id="UP000529965"/>
    </source>
</evidence>
<dbReference type="InterPro" id="IPR042855">
    <property type="entry name" value="V_SNARE_CC"/>
</dbReference>
<evidence type="ECO:0000256" key="3">
    <source>
        <dbReference type="PROSITE-ProRule" id="PRU00290"/>
    </source>
</evidence>
<dbReference type="GO" id="GO:0012505">
    <property type="term" value="C:endomembrane system"/>
    <property type="evidence" value="ECO:0007669"/>
    <property type="project" value="UniProtKB-SubCell"/>
</dbReference>
<dbReference type="Gene3D" id="1.20.5.110">
    <property type="match status" value="1"/>
</dbReference>
<dbReference type="Proteomes" id="UP000529965">
    <property type="component" value="Unassembled WGS sequence"/>
</dbReference>
<dbReference type="PROSITE" id="PS50892">
    <property type="entry name" value="V_SNARE"/>
    <property type="match status" value="1"/>
</dbReference>
<feature type="region of interest" description="Disordered" evidence="5">
    <location>
        <begin position="230"/>
        <end position="254"/>
    </location>
</feature>
<dbReference type="SUPFAM" id="SSF58038">
    <property type="entry name" value="SNARE fusion complex"/>
    <property type="match status" value="1"/>
</dbReference>
<feature type="non-terminal residue" evidence="8">
    <location>
        <position position="254"/>
    </location>
</feature>
<dbReference type="CDD" id="cd15872">
    <property type="entry name" value="R-SNARE_VAMP5"/>
    <property type="match status" value="1"/>
</dbReference>
<dbReference type="PANTHER" id="PTHR47462">
    <property type="entry name" value="VESICLE-ASSOCIATED MEMBRANE PROTEIN 5"/>
    <property type="match status" value="1"/>
</dbReference>
<feature type="region of interest" description="Disordered" evidence="5">
    <location>
        <begin position="38"/>
        <end position="57"/>
    </location>
</feature>
<dbReference type="GO" id="GO:0005886">
    <property type="term" value="C:plasma membrane"/>
    <property type="evidence" value="ECO:0007669"/>
    <property type="project" value="TreeGrafter"/>
</dbReference>
<evidence type="ECO:0000256" key="6">
    <source>
        <dbReference type="SAM" id="Phobius"/>
    </source>
</evidence>
<evidence type="ECO:0000256" key="5">
    <source>
        <dbReference type="SAM" id="MobiDB-lite"/>
    </source>
</evidence>
<keyword evidence="6" id="KW-0812">Transmembrane</keyword>
<protein>
    <submittedName>
        <fullName evidence="8">VAMP5 protein</fullName>
    </submittedName>
</protein>
<dbReference type="PANTHER" id="PTHR47462:SF1">
    <property type="entry name" value="VESICLE-ASSOCIATED MEMBRANE PROTEIN 5"/>
    <property type="match status" value="1"/>
</dbReference>
<accession>A0A7K7G5S2</accession>
<evidence type="ECO:0000256" key="1">
    <source>
        <dbReference type="ARBA" id="ARBA00008025"/>
    </source>
</evidence>
<dbReference type="GO" id="GO:0043001">
    <property type="term" value="P:Golgi to plasma membrane protein transport"/>
    <property type="evidence" value="ECO:0007669"/>
    <property type="project" value="TreeGrafter"/>
</dbReference>
<dbReference type="Pfam" id="PF00957">
    <property type="entry name" value="Synaptobrevin"/>
    <property type="match status" value="1"/>
</dbReference>
<dbReference type="InterPro" id="IPR042581">
    <property type="entry name" value="VAMP5_R-SNARE"/>
</dbReference>
<comment type="caution">
    <text evidence="8">The sequence shown here is derived from an EMBL/GenBank/DDBJ whole genome shotgun (WGS) entry which is preliminary data.</text>
</comment>
<organism evidence="8 9">
    <name type="scientific">Erithacus rubecula</name>
    <name type="common">European robin</name>
    <dbReference type="NCBI Taxonomy" id="37610"/>
    <lineage>
        <taxon>Eukaryota</taxon>
        <taxon>Metazoa</taxon>
        <taxon>Chordata</taxon>
        <taxon>Craniata</taxon>
        <taxon>Vertebrata</taxon>
        <taxon>Euteleostomi</taxon>
        <taxon>Archelosauria</taxon>
        <taxon>Archosauria</taxon>
        <taxon>Dinosauria</taxon>
        <taxon>Saurischia</taxon>
        <taxon>Theropoda</taxon>
        <taxon>Coelurosauria</taxon>
        <taxon>Aves</taxon>
        <taxon>Neognathae</taxon>
        <taxon>Neoaves</taxon>
        <taxon>Telluraves</taxon>
        <taxon>Australaves</taxon>
        <taxon>Passeriformes</taxon>
        <taxon>Turdidae</taxon>
        <taxon>Erithacus</taxon>
    </lineage>
</organism>
<reference evidence="8 9" key="1">
    <citation type="submission" date="2019-09" db="EMBL/GenBank/DDBJ databases">
        <title>Bird 10,000 Genomes (B10K) Project - Family phase.</title>
        <authorList>
            <person name="Zhang G."/>
        </authorList>
    </citation>
    <scope>NUCLEOTIDE SEQUENCE [LARGE SCALE GENOMIC DNA]</scope>
    <source>
        <strain evidence="8">OUT-0015</strain>
        <tissue evidence="8">Blood</tissue>
    </source>
</reference>
<evidence type="ECO:0000256" key="4">
    <source>
        <dbReference type="SAM" id="Coils"/>
    </source>
</evidence>
<sequence>PGADRDQRHGTVGHGACVIPGPLPGLFLPKGGTRPRGVVGGGPRGTPRVPASRVAVSPTVPRGPGVPECALALQCSCPLGPYPQVALCRRPHGFLSAWSLCAPLAVPMSLACPCPHGQALSSGIPPCPHVVPPCPQAGLAQCQREAEEVAELMRQNVARALEREGHLEQLQSRAQDLRKASEAFTRTTQTVTRRQRRRHRRWHLVALGLGLLLLFILGLALALALARSSPGTVTSTVPTPQGGTKHPPSTAGTP</sequence>
<evidence type="ECO:0000256" key="2">
    <source>
        <dbReference type="ARBA" id="ARBA00046280"/>
    </source>
</evidence>
<name>A0A7K7G5S2_ERIRU</name>
<dbReference type="InterPro" id="IPR001388">
    <property type="entry name" value="Synaptobrevin-like"/>
</dbReference>
<evidence type="ECO:0000259" key="7">
    <source>
        <dbReference type="PROSITE" id="PS50892"/>
    </source>
</evidence>
<feature type="transmembrane region" description="Helical" evidence="6">
    <location>
        <begin position="202"/>
        <end position="226"/>
    </location>
</feature>
<keyword evidence="6" id="KW-1133">Transmembrane helix</keyword>
<proteinExistence type="inferred from homology"/>
<gene>
    <name evidence="8" type="primary">Vamp5</name>
    <name evidence="8" type="ORF">ERIRUB_R14794</name>
</gene>
<evidence type="ECO:0000313" key="8">
    <source>
        <dbReference type="EMBL" id="NWY64930.1"/>
    </source>
</evidence>
<feature type="non-terminal residue" evidence="8">
    <location>
        <position position="1"/>
    </location>
</feature>